<dbReference type="AlphaFoldDB" id="A0A0P9N028"/>
<evidence type="ECO:0000313" key="3">
    <source>
        <dbReference type="Proteomes" id="UP000050381"/>
    </source>
</evidence>
<dbReference type="Proteomes" id="UP000050381">
    <property type="component" value="Unassembled WGS sequence"/>
</dbReference>
<evidence type="ECO:0000313" key="2">
    <source>
        <dbReference type="EMBL" id="KPW98234.1"/>
    </source>
</evidence>
<accession>A0A0P9N028</accession>
<dbReference type="EMBL" id="LJQD01000122">
    <property type="protein sequence ID" value="KPW98234.1"/>
    <property type="molecule type" value="Genomic_DNA"/>
</dbReference>
<feature type="compositionally biased region" description="Basic and acidic residues" evidence="1">
    <location>
        <begin position="228"/>
        <end position="242"/>
    </location>
</feature>
<name>A0A0P9N028_PSESX</name>
<feature type="region of interest" description="Disordered" evidence="1">
    <location>
        <begin position="227"/>
        <end position="253"/>
    </location>
</feature>
<reference evidence="2 3" key="1">
    <citation type="submission" date="2015-09" db="EMBL/GenBank/DDBJ databases">
        <title>Genome announcement of multiple Pseudomonas syringae strains.</title>
        <authorList>
            <person name="Thakur S."/>
            <person name="Wang P.W."/>
            <person name="Gong Y."/>
            <person name="Weir B.S."/>
            <person name="Guttman D.S."/>
        </authorList>
    </citation>
    <scope>NUCLEOTIDE SEQUENCE [LARGE SCALE GENOMIC DNA]</scope>
    <source>
        <strain evidence="2 3">ICMP9419</strain>
    </source>
</reference>
<dbReference type="RefSeq" id="WP_057422013.1">
    <property type="nucleotide sequence ID" value="NZ_LIIH01000153.1"/>
</dbReference>
<comment type="caution">
    <text evidence="2">The sequence shown here is derived from an EMBL/GenBank/DDBJ whole genome shotgun (WGS) entry which is preliminary data.</text>
</comment>
<evidence type="ECO:0000256" key="1">
    <source>
        <dbReference type="SAM" id="MobiDB-lite"/>
    </source>
</evidence>
<dbReference type="PATRIC" id="fig|264450.4.peg.2044"/>
<protein>
    <submittedName>
        <fullName evidence="2">Uncharacterized protein</fullName>
    </submittedName>
</protein>
<proteinExistence type="predicted"/>
<sequence>MRIISSGLPVILQRPDESRASLNDKIPSLSLSGKSVDRGSTVSISGDALLRQRLYNITDSHRAAPMLGRNLCGKNLQDIAFLNRDDRRLLGSVYEWAQDQGADLTYVDALGLSLARYRENDDGRICMRANQGKTRDGEGYTIYQRFTDRDAATAERILQSEAYKTTRLDQKFIGYLTDKDYSALSHPDFNFLEQVINRFSAKGEDQQLPLSGDFSRYTYIKNNFIETRSGERRKPDNDDRHKTGIPAQKTTKPKEITLESLREDMRNSFMKAMGIKNFSSLFDVLFKNRR</sequence>
<organism evidence="2 3">
    <name type="scientific">Pseudomonas syringae pv. castaneae</name>
    <dbReference type="NCBI Taxonomy" id="264450"/>
    <lineage>
        <taxon>Bacteria</taxon>
        <taxon>Pseudomonadati</taxon>
        <taxon>Pseudomonadota</taxon>
        <taxon>Gammaproteobacteria</taxon>
        <taxon>Pseudomonadales</taxon>
        <taxon>Pseudomonadaceae</taxon>
        <taxon>Pseudomonas</taxon>
        <taxon>Pseudomonas syringae</taxon>
    </lineage>
</organism>
<gene>
    <name evidence="2" type="ORF">ALO79_01691</name>
</gene>